<keyword evidence="1" id="KW-1133">Transmembrane helix</keyword>
<dbReference type="STRING" id="1799789.AX660_17070"/>
<evidence type="ECO:0000256" key="1">
    <source>
        <dbReference type="SAM" id="Phobius"/>
    </source>
</evidence>
<dbReference type="Proteomes" id="UP000070299">
    <property type="component" value="Unassembled WGS sequence"/>
</dbReference>
<accession>A0A135ZYN2</accession>
<dbReference type="EMBL" id="LSNE01000007">
    <property type="protein sequence ID" value="KXI28098.1"/>
    <property type="molecule type" value="Genomic_DNA"/>
</dbReference>
<feature type="transmembrane region" description="Helical" evidence="1">
    <location>
        <begin position="50"/>
        <end position="70"/>
    </location>
</feature>
<name>A0A135ZYN2_9ALTE</name>
<comment type="caution">
    <text evidence="2">The sequence shown here is derived from an EMBL/GenBank/DDBJ whole genome shotgun (WGS) entry which is preliminary data.</text>
</comment>
<dbReference type="RefSeq" id="WP_068378087.1">
    <property type="nucleotide sequence ID" value="NZ_LSNE01000007.1"/>
</dbReference>
<keyword evidence="1" id="KW-0812">Transmembrane</keyword>
<reference evidence="3" key="1">
    <citation type="submission" date="2016-02" db="EMBL/GenBank/DDBJ databases">
        <authorList>
            <person name="Schultz-Johansen M."/>
            <person name="Glaring M.A."/>
            <person name="Bech P.K."/>
            <person name="Stougaard P."/>
        </authorList>
    </citation>
    <scope>NUCLEOTIDE SEQUENCE [LARGE SCALE GENOMIC DNA]</scope>
    <source>
        <strain evidence="3">S66</strain>
    </source>
</reference>
<organism evidence="2 3">
    <name type="scientific">Paraglaciecola hydrolytica</name>
    <dbReference type="NCBI Taxonomy" id="1799789"/>
    <lineage>
        <taxon>Bacteria</taxon>
        <taxon>Pseudomonadati</taxon>
        <taxon>Pseudomonadota</taxon>
        <taxon>Gammaproteobacteria</taxon>
        <taxon>Alteromonadales</taxon>
        <taxon>Alteromonadaceae</taxon>
        <taxon>Paraglaciecola</taxon>
    </lineage>
</organism>
<evidence type="ECO:0000313" key="2">
    <source>
        <dbReference type="EMBL" id="KXI28098.1"/>
    </source>
</evidence>
<protein>
    <submittedName>
        <fullName evidence="2">Uncharacterized protein</fullName>
    </submittedName>
</protein>
<proteinExistence type="predicted"/>
<dbReference type="OrthoDB" id="6330333at2"/>
<keyword evidence="3" id="KW-1185">Reference proteome</keyword>
<gene>
    <name evidence="2" type="ORF">AX660_17070</name>
</gene>
<evidence type="ECO:0000313" key="3">
    <source>
        <dbReference type="Proteomes" id="UP000070299"/>
    </source>
</evidence>
<keyword evidence="1" id="KW-0472">Membrane</keyword>
<sequence length="195" mass="22383">MSKPNKPNDDALLDLYRQRKNQHSAPASIKRAVLAAHQSMFNHRQIWQRIGHVAVAASTLLLCTLVFWHYKLWQTDEPQLSATQYTTVELHSLAAEQQSTAITERYAKHYQDYLSQQQVLALHHTKQAVLRQTEGDWQIQTCDQQIVQVSQELITALRNLHQIDGNLKNGDSVELLFDKNGIILGINQSQTYMHC</sequence>
<dbReference type="AlphaFoldDB" id="A0A135ZYN2"/>